<dbReference type="PANTHER" id="PTHR34360">
    <property type="entry name" value="OS08G0519400 PROTEIN"/>
    <property type="match status" value="1"/>
</dbReference>
<feature type="chain" id="PRO_5044720556" evidence="3">
    <location>
        <begin position="24"/>
        <end position="447"/>
    </location>
</feature>
<dbReference type="GeneID" id="120275769"/>
<dbReference type="SUPFAM" id="SSF58113">
    <property type="entry name" value="Apolipoprotein A-I"/>
    <property type="match status" value="1"/>
</dbReference>
<keyword evidence="2" id="KW-1133">Transmembrane helix</keyword>
<dbReference type="RefSeq" id="XP_039138395.1">
    <property type="nucleotide sequence ID" value="XM_039282461.1"/>
</dbReference>
<gene>
    <name evidence="5 6" type="primary">LOC120275769</name>
</gene>
<dbReference type="Gene3D" id="1.10.287.1490">
    <property type="match status" value="1"/>
</dbReference>
<keyword evidence="3" id="KW-0732">Signal</keyword>
<evidence type="ECO:0000256" key="1">
    <source>
        <dbReference type="SAM" id="Coils"/>
    </source>
</evidence>
<keyword evidence="2" id="KW-0812">Transmembrane</keyword>
<evidence type="ECO:0000256" key="3">
    <source>
        <dbReference type="SAM" id="SignalP"/>
    </source>
</evidence>
<keyword evidence="2" id="KW-0472">Membrane</keyword>
<dbReference type="AlphaFoldDB" id="A0AB40CF05"/>
<dbReference type="SUPFAM" id="SSF57997">
    <property type="entry name" value="Tropomyosin"/>
    <property type="match status" value="1"/>
</dbReference>
<keyword evidence="1" id="KW-0175">Coiled coil</keyword>
<feature type="transmembrane region" description="Helical" evidence="2">
    <location>
        <begin position="396"/>
        <end position="416"/>
    </location>
</feature>
<dbReference type="RefSeq" id="XP_039138396.1">
    <property type="nucleotide sequence ID" value="XM_039282462.1"/>
</dbReference>
<sequence length="447" mass="51325">MAARKLFFFFIAVFVFAIVGVHAEFGFDVEDKEADGVVDDVESPFKLEIERLKPRIQALESSITDKAREVKSKNEIIEKLEKTVEEKSASIASLQTEIELLQKKGVVDAEELVGKAHARAREFEKQAEKLKTEIEALSRIRNALEDQLSEAERKFQELSLKLENQHKLNDELKHKLQKTERALKVAEEELMRVQLEATSKSKELTEIHGAWFPHWLAIRIGHCQHLVVVHWNEHGKPAMNHLLHKASEKSAQAHKWAEPHLEVAKTKWIPAAKEQWVTFTTHVEPYVQKASTKTIEIYEVSKSTVSPHIAKAQELADPYVKKAREVSRPYIEQVAIITKPHVEKLHVVMKPYTTRAVYAYGEFLKTATKYHDQVQASVQEKLKNHDLTKHLATKEFVWFVASALLALPVLFLLKLLSIIFCKKTIKSTANGHRSHTNRRPKRRHAEN</sequence>
<dbReference type="PANTHER" id="PTHR34360:SF1">
    <property type="entry name" value="OS08G0519400 PROTEIN"/>
    <property type="match status" value="1"/>
</dbReference>
<dbReference type="Proteomes" id="UP001515500">
    <property type="component" value="Chromosome 14"/>
</dbReference>
<name>A0AB40CF05_DIOCR</name>
<organism evidence="4 6">
    <name type="scientific">Dioscorea cayennensis subsp. rotundata</name>
    <name type="common">White Guinea yam</name>
    <name type="synonym">Dioscorea rotundata</name>
    <dbReference type="NCBI Taxonomy" id="55577"/>
    <lineage>
        <taxon>Eukaryota</taxon>
        <taxon>Viridiplantae</taxon>
        <taxon>Streptophyta</taxon>
        <taxon>Embryophyta</taxon>
        <taxon>Tracheophyta</taxon>
        <taxon>Spermatophyta</taxon>
        <taxon>Magnoliopsida</taxon>
        <taxon>Liliopsida</taxon>
        <taxon>Dioscoreales</taxon>
        <taxon>Dioscoreaceae</taxon>
        <taxon>Dioscorea</taxon>
    </lineage>
</organism>
<evidence type="ECO:0000313" key="6">
    <source>
        <dbReference type="RefSeq" id="XP_039138396.1"/>
    </source>
</evidence>
<keyword evidence="4" id="KW-1185">Reference proteome</keyword>
<accession>A0AB40CF05</accession>
<feature type="coiled-coil region" evidence="1">
    <location>
        <begin position="63"/>
        <end position="203"/>
    </location>
</feature>
<feature type="signal peptide" evidence="3">
    <location>
        <begin position="1"/>
        <end position="23"/>
    </location>
</feature>
<evidence type="ECO:0000313" key="4">
    <source>
        <dbReference type="Proteomes" id="UP001515500"/>
    </source>
</evidence>
<protein>
    <submittedName>
        <fullName evidence="5 6">Uncharacterized protein LOC120275769</fullName>
    </submittedName>
</protein>
<evidence type="ECO:0000313" key="5">
    <source>
        <dbReference type="RefSeq" id="XP_039138395.1"/>
    </source>
</evidence>
<evidence type="ECO:0000256" key="2">
    <source>
        <dbReference type="SAM" id="Phobius"/>
    </source>
</evidence>
<proteinExistence type="predicted"/>
<dbReference type="Gene3D" id="1.20.5.1230">
    <property type="entry name" value="Apolipoprotein A-I"/>
    <property type="match status" value="1"/>
</dbReference>
<reference evidence="5 6" key="1">
    <citation type="submission" date="2025-04" db="UniProtKB">
        <authorList>
            <consortium name="RefSeq"/>
        </authorList>
    </citation>
    <scope>IDENTIFICATION</scope>
</reference>